<accession>A0AAV7TR06</accession>
<sequence>MVTGSSTDVLIYKHQTFSPPLDRGFTHCPKHSGGGDKLQFILKYCNIISKALRVVVIGKKPDLKPPDWEVIGDTAQENLHHGGKEDIGHGEQRRVNMSESFVHCG</sequence>
<protein>
    <submittedName>
        <fullName evidence="1">Uncharacterized protein</fullName>
    </submittedName>
</protein>
<name>A0AAV7TR06_PLEWA</name>
<dbReference type="AlphaFoldDB" id="A0AAV7TR06"/>
<reference evidence="1" key="1">
    <citation type="journal article" date="2022" name="bioRxiv">
        <title>Sequencing and chromosome-scale assembly of the giantPleurodeles waltlgenome.</title>
        <authorList>
            <person name="Brown T."/>
            <person name="Elewa A."/>
            <person name="Iarovenko S."/>
            <person name="Subramanian E."/>
            <person name="Araus A.J."/>
            <person name="Petzold A."/>
            <person name="Susuki M."/>
            <person name="Suzuki K.-i.T."/>
            <person name="Hayashi T."/>
            <person name="Toyoda A."/>
            <person name="Oliveira C."/>
            <person name="Osipova E."/>
            <person name="Leigh N.D."/>
            <person name="Simon A."/>
            <person name="Yun M.H."/>
        </authorList>
    </citation>
    <scope>NUCLEOTIDE SEQUENCE</scope>
    <source>
        <strain evidence="1">20211129_DDA</strain>
        <tissue evidence="1">Liver</tissue>
    </source>
</reference>
<comment type="caution">
    <text evidence="1">The sequence shown here is derived from an EMBL/GenBank/DDBJ whole genome shotgun (WGS) entry which is preliminary data.</text>
</comment>
<gene>
    <name evidence="1" type="ORF">NDU88_003892</name>
</gene>
<organism evidence="1 2">
    <name type="scientific">Pleurodeles waltl</name>
    <name type="common">Iberian ribbed newt</name>
    <dbReference type="NCBI Taxonomy" id="8319"/>
    <lineage>
        <taxon>Eukaryota</taxon>
        <taxon>Metazoa</taxon>
        <taxon>Chordata</taxon>
        <taxon>Craniata</taxon>
        <taxon>Vertebrata</taxon>
        <taxon>Euteleostomi</taxon>
        <taxon>Amphibia</taxon>
        <taxon>Batrachia</taxon>
        <taxon>Caudata</taxon>
        <taxon>Salamandroidea</taxon>
        <taxon>Salamandridae</taxon>
        <taxon>Pleurodelinae</taxon>
        <taxon>Pleurodeles</taxon>
    </lineage>
</organism>
<dbReference type="EMBL" id="JANPWB010000006">
    <property type="protein sequence ID" value="KAJ1178650.1"/>
    <property type="molecule type" value="Genomic_DNA"/>
</dbReference>
<evidence type="ECO:0000313" key="1">
    <source>
        <dbReference type="EMBL" id="KAJ1178650.1"/>
    </source>
</evidence>
<keyword evidence="2" id="KW-1185">Reference proteome</keyword>
<proteinExistence type="predicted"/>
<dbReference type="Proteomes" id="UP001066276">
    <property type="component" value="Chromosome 3_2"/>
</dbReference>
<evidence type="ECO:0000313" key="2">
    <source>
        <dbReference type="Proteomes" id="UP001066276"/>
    </source>
</evidence>